<dbReference type="EMBL" id="MZ081384">
    <property type="protein sequence ID" value="QWN56282.1"/>
    <property type="molecule type" value="Genomic_RNA"/>
</dbReference>
<evidence type="ECO:0000313" key="2">
    <source>
        <dbReference type="EMBL" id="QWN56293.1"/>
    </source>
</evidence>
<dbReference type="EMBL" id="MZ081385">
    <property type="protein sequence ID" value="QWN56293.1"/>
    <property type="molecule type" value="Genomic_RNA"/>
</dbReference>
<sequence>MCVAGSSVRLGYSYCYNTTVSYTIRTGDSSVSFRASLDNGTSISGKIYLGLSLASAFTTAVPIKQYSWSFLD</sequence>
<protein>
    <submittedName>
        <fullName evidence="1">Nonstructural protein 4</fullName>
    </submittedName>
</protein>
<dbReference type="EMBL" id="MZ081386">
    <property type="protein sequence ID" value="QWN56304.1"/>
    <property type="molecule type" value="Genomic_RNA"/>
</dbReference>
<evidence type="ECO:0000313" key="3">
    <source>
        <dbReference type="EMBL" id="QWN56304.1"/>
    </source>
</evidence>
<reference evidence="1" key="1">
    <citation type="journal article" date="2021" name="Cell">
        <title>Identification of novel bat coronaviruses sheds light on the evolutionary origins of SARS-CoV-2 and related viruses.</title>
        <authorList>
            <person name="Zhou H."/>
            <person name="Ji J."/>
            <person name="Chen X."/>
            <person name="Bi Y."/>
            <person name="Li J."/>
            <person name="Wang Q."/>
            <person name="Hu T."/>
            <person name="Song H."/>
            <person name="Zhao R."/>
            <person name="Chen Y."/>
            <person name="Cui M."/>
            <person name="Zhang Y."/>
            <person name="Hughes A.C."/>
            <person name="Holmes E.C."/>
            <person name="Shi W."/>
        </authorList>
    </citation>
    <scope>NUCLEOTIDE SEQUENCE</scope>
    <source>
        <strain evidence="1">Bat/Yunnan/HcYN26/2020</strain>
        <strain evidence="2">Bat/Yunnan/MmYN16/2020</strain>
        <strain evidence="3">Bat/Yunnan/RsYN12/2019</strain>
    </source>
</reference>
<proteinExistence type="predicted"/>
<accession>A0A8F0ZXT5</accession>
<name>A0A8F0ZXT5_9ALPC</name>
<evidence type="ECO:0000313" key="1">
    <source>
        <dbReference type="EMBL" id="QWN56282.1"/>
    </source>
</evidence>
<organism evidence="1">
    <name type="scientific">Alphacoronavirus sp</name>
    <dbReference type="NCBI Taxonomy" id="1906673"/>
    <lineage>
        <taxon>Viruses</taxon>
        <taxon>Riboviria</taxon>
        <taxon>Orthornavirae</taxon>
        <taxon>Pisuviricota</taxon>
        <taxon>Pisoniviricetes</taxon>
        <taxon>Nidovirales</taxon>
        <taxon>Cornidovirineae</taxon>
        <taxon>Coronaviridae</taxon>
        <taxon>Orthocoronavirinae</taxon>
        <taxon>Alphacoronavirus</taxon>
    </lineage>
</organism>
<gene>
    <name evidence="1" type="primary">NS4</name>
</gene>